<dbReference type="RefSeq" id="WP_122225777.1">
    <property type="nucleotide sequence ID" value="NZ_RDQO01000001.1"/>
</dbReference>
<dbReference type="Gene3D" id="3.40.630.30">
    <property type="match status" value="1"/>
</dbReference>
<dbReference type="CDD" id="cd04301">
    <property type="entry name" value="NAT_SF"/>
    <property type="match status" value="1"/>
</dbReference>
<reference evidence="3 4" key="1">
    <citation type="submission" date="2018-10" db="EMBL/GenBank/DDBJ databases">
        <title>Draft genome of Cortibacter populi DSM10536.</title>
        <authorList>
            <person name="Bernier A.-M."/>
            <person name="Bernard K."/>
        </authorList>
    </citation>
    <scope>NUCLEOTIDE SEQUENCE [LARGE SCALE GENOMIC DNA]</scope>
    <source>
        <strain evidence="3 4">DSM 105136</strain>
    </source>
</reference>
<organism evidence="3 4">
    <name type="scientific">Corticibacter populi</name>
    <dbReference type="NCBI Taxonomy" id="1550736"/>
    <lineage>
        <taxon>Bacteria</taxon>
        <taxon>Pseudomonadati</taxon>
        <taxon>Pseudomonadota</taxon>
        <taxon>Betaproteobacteria</taxon>
        <taxon>Burkholderiales</taxon>
        <taxon>Comamonadaceae</taxon>
        <taxon>Corticibacter</taxon>
    </lineage>
</organism>
<feature type="domain" description="N-acetyltransferase" evidence="2">
    <location>
        <begin position="138"/>
        <end position="286"/>
    </location>
</feature>
<name>A0A3M6QXB9_9BURK</name>
<evidence type="ECO:0000313" key="4">
    <source>
        <dbReference type="Proteomes" id="UP000278006"/>
    </source>
</evidence>
<dbReference type="PANTHER" id="PTHR13355">
    <property type="entry name" value="GLUCOSAMINE 6-PHOSPHATE N-ACETYLTRANSFERASE"/>
    <property type="match status" value="1"/>
</dbReference>
<dbReference type="InterPro" id="IPR000182">
    <property type="entry name" value="GNAT_dom"/>
</dbReference>
<dbReference type="InterPro" id="IPR016181">
    <property type="entry name" value="Acyl_CoA_acyltransferase"/>
</dbReference>
<dbReference type="Gene3D" id="3.10.129.10">
    <property type="entry name" value="Hotdog Thioesterase"/>
    <property type="match status" value="1"/>
</dbReference>
<proteinExistence type="predicted"/>
<dbReference type="InterPro" id="IPR006683">
    <property type="entry name" value="Thioestr_dom"/>
</dbReference>
<dbReference type="EC" id="3.1.2.-" evidence="3"/>
<dbReference type="NCBIfam" id="TIGR00051">
    <property type="entry name" value="YbgC/FadM family acyl-CoA thioesterase"/>
    <property type="match status" value="1"/>
</dbReference>
<evidence type="ECO:0000256" key="1">
    <source>
        <dbReference type="ARBA" id="ARBA00022801"/>
    </source>
</evidence>
<dbReference type="Pfam" id="PF03061">
    <property type="entry name" value="4HBT"/>
    <property type="match status" value="1"/>
</dbReference>
<dbReference type="OrthoDB" id="9796171at2"/>
<gene>
    <name evidence="3" type="ORF">D8I35_00455</name>
</gene>
<dbReference type="Proteomes" id="UP000278006">
    <property type="component" value="Unassembled WGS sequence"/>
</dbReference>
<protein>
    <submittedName>
        <fullName evidence="3">YbgC/FadM family acyl-CoA thioesterase</fullName>
        <ecNumber evidence="3">3.1.2.-</ecNumber>
    </submittedName>
</protein>
<dbReference type="InterPro" id="IPR029069">
    <property type="entry name" value="HotDog_dom_sf"/>
</dbReference>
<comment type="caution">
    <text evidence="3">The sequence shown here is derived from an EMBL/GenBank/DDBJ whole genome shotgun (WGS) entry which is preliminary data.</text>
</comment>
<dbReference type="SUPFAM" id="SSF55729">
    <property type="entry name" value="Acyl-CoA N-acyltransferases (Nat)"/>
    <property type="match status" value="1"/>
</dbReference>
<accession>A0A3M6QXB9</accession>
<dbReference type="EMBL" id="RDQO01000001">
    <property type="protein sequence ID" value="RMX07656.1"/>
    <property type="molecule type" value="Genomic_DNA"/>
</dbReference>
<keyword evidence="4" id="KW-1185">Reference proteome</keyword>
<evidence type="ECO:0000313" key="3">
    <source>
        <dbReference type="EMBL" id="RMX07656.1"/>
    </source>
</evidence>
<dbReference type="InterPro" id="IPR006684">
    <property type="entry name" value="YbgC/YbaW"/>
</dbReference>
<keyword evidence="1 3" id="KW-0378">Hydrolase</keyword>
<dbReference type="GO" id="GO:0016790">
    <property type="term" value="F:thiolester hydrolase activity"/>
    <property type="evidence" value="ECO:0007669"/>
    <property type="project" value="UniProtKB-ARBA"/>
</dbReference>
<dbReference type="AlphaFoldDB" id="A0A3M6QXB9"/>
<dbReference type="SUPFAM" id="SSF54637">
    <property type="entry name" value="Thioesterase/thiol ester dehydrase-isomerase"/>
    <property type="match status" value="1"/>
</dbReference>
<dbReference type="Pfam" id="PF13673">
    <property type="entry name" value="Acetyltransf_10"/>
    <property type="match status" value="1"/>
</dbReference>
<dbReference type="PROSITE" id="PS51186">
    <property type="entry name" value="GNAT"/>
    <property type="match status" value="1"/>
</dbReference>
<dbReference type="PANTHER" id="PTHR13355:SF11">
    <property type="entry name" value="GLUCOSAMINE 6-PHOSPHATE N-ACETYLTRANSFERASE"/>
    <property type="match status" value="1"/>
</dbReference>
<dbReference type="CDD" id="cd00586">
    <property type="entry name" value="4HBT"/>
    <property type="match status" value="1"/>
</dbReference>
<evidence type="ECO:0000259" key="2">
    <source>
        <dbReference type="PROSITE" id="PS51186"/>
    </source>
</evidence>
<dbReference type="GO" id="GO:0004343">
    <property type="term" value="F:glucosamine 6-phosphate N-acetyltransferase activity"/>
    <property type="evidence" value="ECO:0007669"/>
    <property type="project" value="TreeGrafter"/>
</dbReference>
<dbReference type="InterPro" id="IPR039143">
    <property type="entry name" value="GNPNAT1-like"/>
</dbReference>
<sequence length="288" mass="32003">MLRSDFRFLARHRVRWPEVDMQQIVFNGHYLTYADSAMMDFWRALALPYALSMQALGGDLYVRKATLEYHASAQLDDQLDIGVQVARLGRSSLTMTVGMFRDTRLLVSGELIYVFADPASQTSQPIPPSMRGVLDAFAAGEAMSRSAIGSWNDLGRDAGRLRRRVFVQEQGFGEAEEWDGRDEAALHAVVYNRLGEAIATGRLLQPGPGLGRIGRVCVEKSLRGGQFGAQVMAALEQAARQRGDRLLELHAQCQAEAFYRRIGYVADGEPFDEEGVPHILMVKPLQAD</sequence>